<keyword evidence="4" id="KW-1185">Reference proteome</keyword>
<dbReference type="InterPro" id="IPR026444">
    <property type="entry name" value="Secre_tail"/>
</dbReference>
<sequence length="405" mass="42769">MQAPDGGYIVCGITYSADGDVVGGSGYADYWVIKLDASGTMEWQKVLGGGAEDDSYTVAFTNDGGYIVGGQTLSVDGDVTGLHGNGNFPDAWVLKLTAAGQIEWQKAFGGSFSEGILNIIQTTDGGYIFTGAAFSSNGDVTSNHGEEDIWVVKISASGNLEWQKALGGSQYDIPGRVIEVDGGYMVSGSTNSNNGQITSNHGGYDYWLIKLDPSGNLLWQKTYGGSADDYCNGLSAIDGGYLLSGSSTSADGDISAALGGSDCWIVRVDEEGTMLWDKSVGTSGWESAVNAYEVADGFMIAGQGSFFQELGSDYYVVKLGQEELGVAEMHKTVSVYPNPVSSILNINSDETISNISIYDMQGRSVLTKIQTENTAKIDVSGLVPNIYIVEAITPSGKQVARIIIE</sequence>
<accession>A0A2S1QU89</accession>
<proteinExistence type="predicted"/>
<dbReference type="RefSeq" id="WP_108776702.1">
    <property type="nucleotide sequence ID" value="NZ_CP029186.1"/>
</dbReference>
<dbReference type="Pfam" id="PF18962">
    <property type="entry name" value="Por_Secre_tail"/>
    <property type="match status" value="1"/>
</dbReference>
<dbReference type="EMBL" id="CP029186">
    <property type="protein sequence ID" value="AWH83992.1"/>
    <property type="molecule type" value="Genomic_DNA"/>
</dbReference>
<dbReference type="OrthoDB" id="9811934at2"/>
<dbReference type="KEGG" id="falb:HYN59_02190"/>
<dbReference type="PANTHER" id="PTHR42754:SF1">
    <property type="entry name" value="LIPOPROTEIN"/>
    <property type="match status" value="1"/>
</dbReference>
<keyword evidence="1" id="KW-0732">Signal</keyword>
<reference evidence="3 4" key="1">
    <citation type="submission" date="2018-04" db="EMBL/GenBank/DDBJ databases">
        <title>Genome sequencing of Flavobacterium sp. HYN0059.</title>
        <authorList>
            <person name="Yi H."/>
            <person name="Baek C."/>
        </authorList>
    </citation>
    <scope>NUCLEOTIDE SEQUENCE [LARGE SCALE GENOMIC DNA]</scope>
    <source>
        <strain evidence="3 4">HYN0059</strain>
    </source>
</reference>
<dbReference type="Proteomes" id="UP000244929">
    <property type="component" value="Chromosome"/>
</dbReference>
<evidence type="ECO:0000313" key="3">
    <source>
        <dbReference type="EMBL" id="AWH83992.1"/>
    </source>
</evidence>
<evidence type="ECO:0000256" key="1">
    <source>
        <dbReference type="ARBA" id="ARBA00022729"/>
    </source>
</evidence>
<dbReference type="AlphaFoldDB" id="A0A2S1QU89"/>
<dbReference type="NCBIfam" id="TIGR04183">
    <property type="entry name" value="Por_Secre_tail"/>
    <property type="match status" value="1"/>
</dbReference>
<name>A0A2S1QU89_9FLAO</name>
<evidence type="ECO:0000313" key="4">
    <source>
        <dbReference type="Proteomes" id="UP000244929"/>
    </source>
</evidence>
<dbReference type="InterPro" id="IPR011047">
    <property type="entry name" value="Quinoprotein_ADH-like_sf"/>
</dbReference>
<dbReference type="SUPFAM" id="SSF50998">
    <property type="entry name" value="Quinoprotein alcohol dehydrogenase-like"/>
    <property type="match status" value="1"/>
</dbReference>
<evidence type="ECO:0000259" key="2">
    <source>
        <dbReference type="Pfam" id="PF18962"/>
    </source>
</evidence>
<organism evidence="3 4">
    <name type="scientific">Flavobacterium album</name>
    <dbReference type="NCBI Taxonomy" id="2175091"/>
    <lineage>
        <taxon>Bacteria</taxon>
        <taxon>Pseudomonadati</taxon>
        <taxon>Bacteroidota</taxon>
        <taxon>Flavobacteriia</taxon>
        <taxon>Flavobacteriales</taxon>
        <taxon>Flavobacteriaceae</taxon>
        <taxon>Flavobacterium</taxon>
    </lineage>
</organism>
<gene>
    <name evidence="3" type="ORF">HYN59_02190</name>
</gene>
<feature type="domain" description="Secretion system C-terminal sorting" evidence="2">
    <location>
        <begin position="335"/>
        <end position="404"/>
    </location>
</feature>
<protein>
    <recommendedName>
        <fullName evidence="2">Secretion system C-terminal sorting domain-containing protein</fullName>
    </recommendedName>
</protein>
<dbReference type="PANTHER" id="PTHR42754">
    <property type="entry name" value="ENDOGLUCANASE"/>
    <property type="match status" value="1"/>
</dbReference>